<keyword evidence="3" id="KW-1185">Reference proteome</keyword>
<evidence type="ECO:0000313" key="3">
    <source>
        <dbReference type="Proteomes" id="UP001209878"/>
    </source>
</evidence>
<dbReference type="EMBL" id="JAODUO010001282">
    <property type="protein sequence ID" value="KAK2167299.1"/>
    <property type="molecule type" value="Genomic_DNA"/>
</dbReference>
<dbReference type="AlphaFoldDB" id="A0AAD9K958"/>
<feature type="region of interest" description="Disordered" evidence="1">
    <location>
        <begin position="1"/>
        <end position="26"/>
    </location>
</feature>
<accession>A0AAD9K958</accession>
<sequence length="138" mass="15080">MGHHRNSRDSRLLPRATKETPGGILRTSGNRRLYVHRRVGKAGDALAQLQRISERRTLRSRRRSMDAGQLALDASLVPTGQGLVVSLRALEETVRSSLPLARAAVARPTVARPRRRQGPGERSRPAAPLRVGGGGETR</sequence>
<proteinExistence type="predicted"/>
<dbReference type="Proteomes" id="UP001209878">
    <property type="component" value="Unassembled WGS sequence"/>
</dbReference>
<evidence type="ECO:0000313" key="2">
    <source>
        <dbReference type="EMBL" id="KAK2167299.1"/>
    </source>
</evidence>
<gene>
    <name evidence="2" type="ORF">NP493_1282g00059</name>
</gene>
<evidence type="ECO:0000256" key="1">
    <source>
        <dbReference type="SAM" id="MobiDB-lite"/>
    </source>
</evidence>
<feature type="compositionally biased region" description="Basic and acidic residues" evidence="1">
    <location>
        <begin position="7"/>
        <end position="18"/>
    </location>
</feature>
<feature type="region of interest" description="Disordered" evidence="1">
    <location>
        <begin position="105"/>
        <end position="138"/>
    </location>
</feature>
<organism evidence="2 3">
    <name type="scientific">Ridgeia piscesae</name>
    <name type="common">Tubeworm</name>
    <dbReference type="NCBI Taxonomy" id="27915"/>
    <lineage>
        <taxon>Eukaryota</taxon>
        <taxon>Metazoa</taxon>
        <taxon>Spiralia</taxon>
        <taxon>Lophotrochozoa</taxon>
        <taxon>Annelida</taxon>
        <taxon>Polychaeta</taxon>
        <taxon>Sedentaria</taxon>
        <taxon>Canalipalpata</taxon>
        <taxon>Sabellida</taxon>
        <taxon>Siboglinidae</taxon>
        <taxon>Ridgeia</taxon>
    </lineage>
</organism>
<reference evidence="2" key="1">
    <citation type="journal article" date="2023" name="Mol. Biol. Evol.">
        <title>Third-Generation Sequencing Reveals the Adaptive Role of the Epigenome in Three Deep-Sea Polychaetes.</title>
        <authorList>
            <person name="Perez M."/>
            <person name="Aroh O."/>
            <person name="Sun Y."/>
            <person name="Lan Y."/>
            <person name="Juniper S.K."/>
            <person name="Young C.R."/>
            <person name="Angers B."/>
            <person name="Qian P.Y."/>
        </authorList>
    </citation>
    <scope>NUCLEOTIDE SEQUENCE</scope>
    <source>
        <strain evidence="2">R07B-5</strain>
    </source>
</reference>
<comment type="caution">
    <text evidence="2">The sequence shown here is derived from an EMBL/GenBank/DDBJ whole genome shotgun (WGS) entry which is preliminary data.</text>
</comment>
<protein>
    <submittedName>
        <fullName evidence="2">Uncharacterized protein</fullName>
    </submittedName>
</protein>
<name>A0AAD9K958_RIDPI</name>